<proteinExistence type="predicted"/>
<gene>
    <name evidence="2" type="ORF">A3A35_01165</name>
</gene>
<name>A0A1F6EE94_9BACT</name>
<accession>A0A1F6EE94</accession>
<feature type="transmembrane region" description="Helical" evidence="1">
    <location>
        <begin position="68"/>
        <end position="91"/>
    </location>
</feature>
<feature type="transmembrane region" description="Helical" evidence="1">
    <location>
        <begin position="156"/>
        <end position="177"/>
    </location>
</feature>
<feature type="transmembrane region" description="Helical" evidence="1">
    <location>
        <begin position="126"/>
        <end position="144"/>
    </location>
</feature>
<evidence type="ECO:0000313" key="3">
    <source>
        <dbReference type="Proteomes" id="UP000179115"/>
    </source>
</evidence>
<evidence type="ECO:0000313" key="2">
    <source>
        <dbReference type="EMBL" id="OGG71983.1"/>
    </source>
</evidence>
<dbReference type="EMBL" id="MFLV01000004">
    <property type="protein sequence ID" value="OGG71983.1"/>
    <property type="molecule type" value="Genomic_DNA"/>
</dbReference>
<evidence type="ECO:0008006" key="4">
    <source>
        <dbReference type="Google" id="ProtNLM"/>
    </source>
</evidence>
<protein>
    <recommendedName>
        <fullName evidence="4">EamA domain-containing protein</fullName>
    </recommendedName>
</protein>
<keyword evidence="1" id="KW-0812">Transmembrane</keyword>
<dbReference type="Proteomes" id="UP000179115">
    <property type="component" value="Unassembled WGS sequence"/>
</dbReference>
<organism evidence="2 3">
    <name type="scientific">Candidatus Kaiserbacteria bacterium RIFCSPLOWO2_01_FULL_51_21</name>
    <dbReference type="NCBI Taxonomy" id="1798508"/>
    <lineage>
        <taxon>Bacteria</taxon>
        <taxon>Candidatus Kaiseribacteriota</taxon>
    </lineage>
</organism>
<comment type="caution">
    <text evidence="2">The sequence shown here is derived from an EMBL/GenBank/DDBJ whole genome shotgun (WGS) entry which is preliminary data.</text>
</comment>
<reference evidence="2 3" key="1">
    <citation type="journal article" date="2016" name="Nat. Commun.">
        <title>Thousands of microbial genomes shed light on interconnected biogeochemical processes in an aquifer system.</title>
        <authorList>
            <person name="Anantharaman K."/>
            <person name="Brown C.T."/>
            <person name="Hug L.A."/>
            <person name="Sharon I."/>
            <person name="Castelle C.J."/>
            <person name="Probst A.J."/>
            <person name="Thomas B.C."/>
            <person name="Singh A."/>
            <person name="Wilkins M.J."/>
            <person name="Karaoz U."/>
            <person name="Brodie E.L."/>
            <person name="Williams K.H."/>
            <person name="Hubbard S.S."/>
            <person name="Banfield J.F."/>
        </authorList>
    </citation>
    <scope>NUCLEOTIDE SEQUENCE [LARGE SCALE GENOMIC DNA]</scope>
</reference>
<keyword evidence="1" id="KW-0472">Membrane</keyword>
<dbReference type="STRING" id="1798508.A3A35_01165"/>
<feature type="transmembrane region" description="Helical" evidence="1">
    <location>
        <begin position="97"/>
        <end position="114"/>
    </location>
</feature>
<dbReference type="AlphaFoldDB" id="A0A1F6EE94"/>
<sequence>MGMPKWVGYAGGEGLTKVVNTLLAKLLSSTHGSPSVLWASFAIGSVQGLGGLLGALKRREPLVPTWRAVFGSFVFGLSAFGMTILSLYAFTFEDADVGITTFIATLTVIPGIFIDRIFFGNRLIPLQWVSIAVFFLAGYAMLNFPPLHYFRTLPPWLLLYFGVALLGGLNEGITRALSRVAYPFANNFWIGTTTVLCSFAGIVLVGSWKGIELFRSALWYVPLLMGSVTLTMISFKLLTYKNGGTIALAKVVMFGTYLVGAVIFGVLFFSEPFTLGKIIGILGFFIAYSFADPSVFNGMRRKAFLQGQGA</sequence>
<feature type="transmembrane region" description="Helical" evidence="1">
    <location>
        <begin position="217"/>
        <end position="235"/>
    </location>
</feature>
<feature type="transmembrane region" description="Helical" evidence="1">
    <location>
        <begin position="36"/>
        <end position="56"/>
    </location>
</feature>
<feature type="transmembrane region" description="Helical" evidence="1">
    <location>
        <begin position="247"/>
        <end position="269"/>
    </location>
</feature>
<feature type="transmembrane region" description="Helical" evidence="1">
    <location>
        <begin position="189"/>
        <end position="211"/>
    </location>
</feature>
<evidence type="ECO:0000256" key="1">
    <source>
        <dbReference type="SAM" id="Phobius"/>
    </source>
</evidence>
<keyword evidence="1" id="KW-1133">Transmembrane helix</keyword>
<feature type="transmembrane region" description="Helical" evidence="1">
    <location>
        <begin position="275"/>
        <end position="291"/>
    </location>
</feature>